<dbReference type="InterPro" id="IPR022935">
    <property type="entry name" value="ClpS"/>
</dbReference>
<feature type="domain" description="Adaptor protein ClpS core" evidence="2">
    <location>
        <begin position="1057"/>
        <end position="1127"/>
    </location>
</feature>
<proteinExistence type="inferred from homology"/>
<evidence type="ECO:0000259" key="2">
    <source>
        <dbReference type="Pfam" id="PF02617"/>
    </source>
</evidence>
<comment type="caution">
    <text evidence="3">The sequence shown here is derived from an EMBL/GenBank/DDBJ whole genome shotgun (WGS) entry which is preliminary data.</text>
</comment>
<gene>
    <name evidence="3" type="ORF">C2E20_8704</name>
</gene>
<dbReference type="STRING" id="554055.A0A2P6V0P2"/>
<feature type="region of interest" description="Disordered" evidence="1">
    <location>
        <begin position="1"/>
        <end position="41"/>
    </location>
</feature>
<dbReference type="PANTHER" id="PTHR33473:SF17">
    <property type="entry name" value="ATP-DEPENDENT CLP PROTEASE ADAPTER PROTEIN CLPS1, CHLOROPLASTIC"/>
    <property type="match status" value="1"/>
</dbReference>
<evidence type="ECO:0000313" key="3">
    <source>
        <dbReference type="EMBL" id="PSC67666.1"/>
    </source>
</evidence>
<evidence type="ECO:0000256" key="1">
    <source>
        <dbReference type="SAM" id="MobiDB-lite"/>
    </source>
</evidence>
<dbReference type="OrthoDB" id="2013930at2759"/>
<protein>
    <submittedName>
        <fullName evidence="3">ATP-dependent Clp protease adaptor containing</fullName>
    </submittedName>
</protein>
<sequence length="1147" mass="115900">MRHAAGGDAPPQLLKEDQSSAPAPGFDNNRNRRDRGWKVRVTSPAAVLSWRGAAGRGRCVGGHAAGTAQRTAAGPAAAAAAAHVPPPDSGLDAEGVPFDAAQPAQAEGELRDCDTVLVGREAYEAAAAAAQAALLGGRAADVAPEAAQAALGRLPPLLFGTVFWVLVSEGHPWANGFPAAAAAQLPVAVALQLGASDQDSDLHVCQGSGDGPLPILNFMDLTNDTCSGMDFTPGQAARMHALLRAHRPRLFAAASAAPQPQAPLEFRAAWQSAPPAAGRAGGPDRSGPAAGCCAAAAAAAAQPGDAISSATARQVAAAAAAYAAVHAAERYGDPWHQAALAADSHLSGAPQACACLAQTPWDACSGRAANCPNMPAPRLPRCIAAGLLNASYPVAAIRLLVPTQLDGSGGSGGEEGDGEAGGAGGGAAAPWAVPTGAADGEVEVEVWVGDSLNHDQNRRCAAAGNDSNGTAAAPPRLLLPLRQPLHMLPCAAPLAGRFVTVALAAPAAAAQQQPLRHRLCLCQVQALSAVVPAVPAPSWSSASSHGSSSSGNGGHGSSQPLPAAVLNITADMAASQSGGSGTVNASLALASQQLQHQQKQKQQQVEQQQAGQQAGQPLLLLLEEEEPEAWGLSVPTCSSGASSDPGQPSWSLDTGLDGSWVRGLRLALPFACRNSSGEDEDASSRHVTVVSTAQAPALSLCDVQLLGAEELQLSHHMQQPQRLLLPPDQQASFTLPIDGNAGSCVTAPVGAGGDASWQLQLDGSYPLLAVQLAAAPAGNGSLAVELLDGGGAVAVLLQPSTAGAPSNDSSSGGGSGGSGSMMVELAGPTQAAALRVRGFASLCDVRVLASAAEPSRSYQLLPDAGWVALGGEPSDGAGTLVSSSGGGNGGASTSSPPWQPFDGKVSTCLTAKPQPGSTSSGAAVELRLGRQYSVDGVRLVAGGVRPQAVDILPAAGAPCAVNVTLNPWQPLLVACQGGPRATDRLTLQLSAAATGRLGDSQRRMLELAAAPRLGAQALGAGAVLANKTSVSCFCRAAWRPAGRRALQDRRRESKRRRPPEYRVLLHNDNVNRREYVVKVLMKVVDGTTVDDAVNIMNEAHLNGLALVAQCAQDQAELYCESLRQHGLISTLEPAGGGSGSGSDGTST</sequence>
<keyword evidence="3" id="KW-0645">Protease</keyword>
<feature type="region of interest" description="Disordered" evidence="1">
    <location>
        <begin position="801"/>
        <end position="823"/>
    </location>
</feature>
<dbReference type="InterPro" id="IPR014719">
    <property type="entry name" value="Ribosomal_bL12_C/ClpS-like"/>
</dbReference>
<keyword evidence="4" id="KW-1185">Reference proteome</keyword>
<feature type="region of interest" description="Disordered" evidence="1">
    <location>
        <begin position="877"/>
        <end position="896"/>
    </location>
</feature>
<dbReference type="GO" id="GO:0006508">
    <property type="term" value="P:proteolysis"/>
    <property type="evidence" value="ECO:0007669"/>
    <property type="project" value="UniProtKB-KW"/>
</dbReference>
<reference evidence="3 4" key="1">
    <citation type="journal article" date="2018" name="Plant J.">
        <title>Genome sequences of Chlorella sorokiniana UTEX 1602 and Micractinium conductrix SAG 241.80: implications to maltose excretion by a green alga.</title>
        <authorList>
            <person name="Arriola M.B."/>
            <person name="Velmurugan N."/>
            <person name="Zhang Y."/>
            <person name="Plunkett M.H."/>
            <person name="Hondzo H."/>
            <person name="Barney B.M."/>
        </authorList>
    </citation>
    <scope>NUCLEOTIDE SEQUENCE [LARGE SCALE GENOMIC DNA]</scope>
    <source>
        <strain evidence="3 4">SAG 241.80</strain>
    </source>
</reference>
<feature type="compositionally biased region" description="Low complexity" evidence="1">
    <location>
        <begin position="537"/>
        <end position="550"/>
    </location>
</feature>
<dbReference type="EMBL" id="LHPF02000051">
    <property type="protein sequence ID" value="PSC67666.1"/>
    <property type="molecule type" value="Genomic_DNA"/>
</dbReference>
<dbReference type="Gene3D" id="3.30.1390.10">
    <property type="match status" value="1"/>
</dbReference>
<dbReference type="PANTHER" id="PTHR33473">
    <property type="entry name" value="ATP-DEPENDENT CLP PROTEASE ADAPTER PROTEIN CLPS1, CHLOROPLASTIC"/>
    <property type="match status" value="1"/>
</dbReference>
<feature type="region of interest" description="Disordered" evidence="1">
    <location>
        <begin position="407"/>
        <end position="432"/>
    </location>
</feature>
<dbReference type="HAMAP" id="MF_00302">
    <property type="entry name" value="ClpS"/>
    <property type="match status" value="1"/>
</dbReference>
<dbReference type="InterPro" id="IPR003769">
    <property type="entry name" value="ClpS_core"/>
</dbReference>
<accession>A0A2P6V0P2</accession>
<feature type="region of interest" description="Disordered" evidence="1">
    <location>
        <begin position="537"/>
        <end position="561"/>
    </location>
</feature>
<dbReference type="InterPro" id="IPR024079">
    <property type="entry name" value="MetalloPept_cat_dom_sf"/>
</dbReference>
<dbReference type="SUPFAM" id="SSF54736">
    <property type="entry name" value="ClpS-like"/>
    <property type="match status" value="1"/>
</dbReference>
<dbReference type="GO" id="GO:0008237">
    <property type="term" value="F:metallopeptidase activity"/>
    <property type="evidence" value="ECO:0007669"/>
    <property type="project" value="InterPro"/>
</dbReference>
<dbReference type="GO" id="GO:0030163">
    <property type="term" value="P:protein catabolic process"/>
    <property type="evidence" value="ECO:0007669"/>
    <property type="project" value="InterPro"/>
</dbReference>
<organism evidence="3 4">
    <name type="scientific">Micractinium conductrix</name>
    <dbReference type="NCBI Taxonomy" id="554055"/>
    <lineage>
        <taxon>Eukaryota</taxon>
        <taxon>Viridiplantae</taxon>
        <taxon>Chlorophyta</taxon>
        <taxon>core chlorophytes</taxon>
        <taxon>Trebouxiophyceae</taxon>
        <taxon>Chlorellales</taxon>
        <taxon>Chlorellaceae</taxon>
        <taxon>Chlorella clade</taxon>
        <taxon>Micractinium</taxon>
    </lineage>
</organism>
<keyword evidence="3" id="KW-0378">Hydrolase</keyword>
<evidence type="ECO:0000313" key="4">
    <source>
        <dbReference type="Proteomes" id="UP000239649"/>
    </source>
</evidence>
<dbReference type="AlphaFoldDB" id="A0A2P6V0P2"/>
<feature type="compositionally biased region" description="Gly residues" evidence="1">
    <location>
        <begin position="407"/>
        <end position="427"/>
    </location>
</feature>
<name>A0A2P6V0P2_9CHLO</name>
<dbReference type="Gene3D" id="3.40.390.10">
    <property type="entry name" value="Collagenase (Catalytic Domain)"/>
    <property type="match status" value="1"/>
</dbReference>
<dbReference type="Proteomes" id="UP000239649">
    <property type="component" value="Unassembled WGS sequence"/>
</dbReference>
<dbReference type="Pfam" id="PF02617">
    <property type="entry name" value="ClpS"/>
    <property type="match status" value="1"/>
</dbReference>